<sequence>MAQAVSAHHCRQACDIARNVFQLRRHNPMSKAVYIGGAWASVCGIGGYKAYRFCSQFEVQTPGARDALHRVSDSPVARGVFGEGLRVVTGTQRRSIDTAAGLTCASFSVQGDKTRGEVFFEARKAQGRDIDDDDDEKEQGTLRYYWSRPWELKLRLFAMFRRSDLHAQAERLRDWEVSTLYFLADSQPTVLIGDVRCVPESEARLGRDVAAKSDTSRQRLQLFVGLVAGGAVMTGGLQVFRSISLTRKHQFVKQAVVPHPRVVAAVGPGATIQSIVGTFEKQYVDAHMRLVGRSGTLADVDITATRGASTSWRVLAAKMRSGGRQTHLDF</sequence>
<name>A0A7S1F3D8_NOCSC</name>
<dbReference type="AlphaFoldDB" id="A0A7S1F3D8"/>
<reference evidence="1" key="1">
    <citation type="submission" date="2021-01" db="EMBL/GenBank/DDBJ databases">
        <authorList>
            <person name="Corre E."/>
            <person name="Pelletier E."/>
            <person name="Niang G."/>
            <person name="Scheremetjew M."/>
            <person name="Finn R."/>
            <person name="Kale V."/>
            <person name="Holt S."/>
            <person name="Cochrane G."/>
            <person name="Meng A."/>
            <person name="Brown T."/>
            <person name="Cohen L."/>
        </authorList>
    </citation>
    <scope>NUCLEOTIDE SEQUENCE</scope>
</reference>
<gene>
    <name evidence="1" type="ORF">NSCI0253_LOCUS14704</name>
</gene>
<evidence type="ECO:0000313" key="1">
    <source>
        <dbReference type="EMBL" id="CAD8840356.1"/>
    </source>
</evidence>
<accession>A0A7S1F3D8</accession>
<organism evidence="1">
    <name type="scientific">Noctiluca scintillans</name>
    <name type="common">Sea sparkle</name>
    <name type="synonym">Red tide dinoflagellate</name>
    <dbReference type="NCBI Taxonomy" id="2966"/>
    <lineage>
        <taxon>Eukaryota</taxon>
        <taxon>Sar</taxon>
        <taxon>Alveolata</taxon>
        <taxon>Dinophyceae</taxon>
        <taxon>Noctilucales</taxon>
        <taxon>Noctilucaceae</taxon>
        <taxon>Noctiluca</taxon>
    </lineage>
</organism>
<dbReference type="EMBL" id="HBFQ01021062">
    <property type="protein sequence ID" value="CAD8840356.1"/>
    <property type="molecule type" value="Transcribed_RNA"/>
</dbReference>
<protein>
    <submittedName>
        <fullName evidence="1">Uncharacterized protein</fullName>
    </submittedName>
</protein>
<proteinExistence type="predicted"/>